<dbReference type="AlphaFoldDB" id="A0A0E9SEC8"/>
<keyword evidence="1" id="KW-0812">Transmembrane</keyword>
<sequence>MPVSLWNLRLVQPQHRRKELMHQLKAIYFFFCFFFFSLNIPKLFV</sequence>
<dbReference type="EMBL" id="GBXM01069734">
    <property type="protein sequence ID" value="JAH38843.1"/>
    <property type="molecule type" value="Transcribed_RNA"/>
</dbReference>
<keyword evidence="1" id="KW-0472">Membrane</keyword>
<keyword evidence="1" id="KW-1133">Transmembrane helix</keyword>
<accession>A0A0E9SEC8</accession>
<evidence type="ECO:0000313" key="2">
    <source>
        <dbReference type="EMBL" id="JAH38843.1"/>
    </source>
</evidence>
<name>A0A0E9SEC8_ANGAN</name>
<proteinExistence type="predicted"/>
<feature type="transmembrane region" description="Helical" evidence="1">
    <location>
        <begin position="26"/>
        <end position="44"/>
    </location>
</feature>
<protein>
    <submittedName>
        <fullName evidence="2">Uncharacterized protein</fullName>
    </submittedName>
</protein>
<reference evidence="2" key="2">
    <citation type="journal article" date="2015" name="Fish Shellfish Immunol.">
        <title>Early steps in the European eel (Anguilla anguilla)-Vibrio vulnificus interaction in the gills: Role of the RtxA13 toxin.</title>
        <authorList>
            <person name="Callol A."/>
            <person name="Pajuelo D."/>
            <person name="Ebbesson L."/>
            <person name="Teles M."/>
            <person name="MacKenzie S."/>
            <person name="Amaro C."/>
        </authorList>
    </citation>
    <scope>NUCLEOTIDE SEQUENCE</scope>
</reference>
<evidence type="ECO:0000256" key="1">
    <source>
        <dbReference type="SAM" id="Phobius"/>
    </source>
</evidence>
<reference evidence="2" key="1">
    <citation type="submission" date="2014-11" db="EMBL/GenBank/DDBJ databases">
        <authorList>
            <person name="Amaro Gonzalez C."/>
        </authorList>
    </citation>
    <scope>NUCLEOTIDE SEQUENCE</scope>
</reference>
<organism evidence="2">
    <name type="scientific">Anguilla anguilla</name>
    <name type="common">European freshwater eel</name>
    <name type="synonym">Muraena anguilla</name>
    <dbReference type="NCBI Taxonomy" id="7936"/>
    <lineage>
        <taxon>Eukaryota</taxon>
        <taxon>Metazoa</taxon>
        <taxon>Chordata</taxon>
        <taxon>Craniata</taxon>
        <taxon>Vertebrata</taxon>
        <taxon>Euteleostomi</taxon>
        <taxon>Actinopterygii</taxon>
        <taxon>Neopterygii</taxon>
        <taxon>Teleostei</taxon>
        <taxon>Anguilliformes</taxon>
        <taxon>Anguillidae</taxon>
        <taxon>Anguilla</taxon>
    </lineage>
</organism>